<accession>A0A6H1UIJ1</accession>
<dbReference type="EMBL" id="CP051180">
    <property type="protein sequence ID" value="QIZ78927.1"/>
    <property type="molecule type" value="Genomic_DNA"/>
</dbReference>
<reference evidence="1 2" key="1">
    <citation type="submission" date="2020-04" db="EMBL/GenBank/DDBJ databases">
        <title>Ferrimonas sp. S7 isolated from sea water.</title>
        <authorList>
            <person name="Bae S.S."/>
            <person name="Baek K."/>
        </authorList>
    </citation>
    <scope>NUCLEOTIDE SEQUENCE [LARGE SCALE GENOMIC DNA]</scope>
    <source>
        <strain evidence="1 2">S7</strain>
    </source>
</reference>
<organism evidence="1 2">
    <name type="scientific">Ferrimonas lipolytica</name>
    <dbReference type="NCBI Taxonomy" id="2724191"/>
    <lineage>
        <taxon>Bacteria</taxon>
        <taxon>Pseudomonadati</taxon>
        <taxon>Pseudomonadota</taxon>
        <taxon>Gammaproteobacteria</taxon>
        <taxon>Alteromonadales</taxon>
        <taxon>Ferrimonadaceae</taxon>
        <taxon>Ferrimonas</taxon>
    </lineage>
</organism>
<dbReference type="KEGG" id="fes:HER31_14735"/>
<dbReference type="Proteomes" id="UP000501602">
    <property type="component" value="Chromosome"/>
</dbReference>
<sequence>MAKLQCESCHAPHSSLFDAVGTVFARGR</sequence>
<evidence type="ECO:0000313" key="2">
    <source>
        <dbReference type="Proteomes" id="UP000501602"/>
    </source>
</evidence>
<keyword evidence="2" id="KW-1185">Reference proteome</keyword>
<gene>
    <name evidence="1" type="ORF">HER31_14735</name>
</gene>
<name>A0A6H1UIJ1_9GAMM</name>
<evidence type="ECO:0000313" key="1">
    <source>
        <dbReference type="EMBL" id="QIZ78927.1"/>
    </source>
</evidence>
<dbReference type="AlphaFoldDB" id="A0A6H1UIJ1"/>
<dbReference type="RefSeq" id="WP_168663379.1">
    <property type="nucleotide sequence ID" value="NZ_CP051180.1"/>
</dbReference>
<proteinExistence type="predicted"/>
<protein>
    <submittedName>
        <fullName evidence="1">Uncharacterized protein</fullName>
    </submittedName>
</protein>